<accession>A0A751Z427</accession>
<comment type="caution">
    <text evidence="2">The sequence shown here is derived from an EMBL/GenBank/DDBJ whole genome shotgun (WGS) entry which is preliminary data.</text>
</comment>
<gene>
    <name evidence="2" type="ORF">G9X39_004162</name>
</gene>
<name>A0A751Z427_SALET</name>
<dbReference type="Pfam" id="PF13682">
    <property type="entry name" value="CZB"/>
    <property type="match status" value="1"/>
</dbReference>
<dbReference type="Gene3D" id="1.20.120.30">
    <property type="entry name" value="Aspartate receptor, ligand-binding domain"/>
    <property type="match status" value="1"/>
</dbReference>
<dbReference type="EMBL" id="DAAWCK010000050">
    <property type="protein sequence ID" value="HAF7259372.1"/>
    <property type="molecule type" value="Genomic_DNA"/>
</dbReference>
<dbReference type="InterPro" id="IPR025991">
    <property type="entry name" value="Chemoreceptor_zinc-bind_dom"/>
</dbReference>
<evidence type="ECO:0000313" key="2">
    <source>
        <dbReference type="EMBL" id="HAF7259372.1"/>
    </source>
</evidence>
<reference evidence="2" key="1">
    <citation type="journal article" date="2018" name="Genome Biol.">
        <title>SKESA: strategic k-mer extension for scrupulous assemblies.</title>
        <authorList>
            <person name="Souvorov A."/>
            <person name="Agarwala R."/>
            <person name="Lipman D.J."/>
        </authorList>
    </citation>
    <scope>NUCLEOTIDE SEQUENCE</scope>
    <source>
        <strain evidence="2">13-2237</strain>
    </source>
</reference>
<sequence>MVGGDNELLAFVYRMLQSKMSHVQYSTDKSITFYRSMVDAASKNRDIVNETTQTVNRIYAFRSRIKTKTEKLEELEKRYGRKVVSLLDEVIHDLECVSSNILRHSAIMKSNTDSLLIAILKAKHYLWRENVYMSVLSRTNTMPTDDKFSCFLGWWYYGEGKKKFSGFPAFIRLGSAHSRLHQVTAELAREDLQHPDIRTLTGKLEEFEAASISVILALDELDDYLMTLAGQEYQSPGIPAADEKSGVCTDGL</sequence>
<feature type="domain" description="Chemoreceptor zinc-binding" evidence="1">
    <location>
        <begin position="124"/>
        <end position="187"/>
    </location>
</feature>
<reference evidence="2" key="2">
    <citation type="submission" date="2018-07" db="EMBL/GenBank/DDBJ databases">
        <authorList>
            <consortium name="NCBI Pathogen Detection Project"/>
        </authorList>
    </citation>
    <scope>NUCLEOTIDE SEQUENCE</scope>
    <source>
        <strain evidence="2">13-2237</strain>
    </source>
</reference>
<protein>
    <recommendedName>
        <fullName evidence="1">Chemoreceptor zinc-binding domain-containing protein</fullName>
    </recommendedName>
</protein>
<evidence type="ECO:0000259" key="1">
    <source>
        <dbReference type="Pfam" id="PF13682"/>
    </source>
</evidence>
<proteinExistence type="predicted"/>
<organism evidence="2">
    <name type="scientific">Salmonella enterica subsp. enterica serovar Panama</name>
    <dbReference type="NCBI Taxonomy" id="29472"/>
    <lineage>
        <taxon>Bacteria</taxon>
        <taxon>Pseudomonadati</taxon>
        <taxon>Pseudomonadota</taxon>
        <taxon>Gammaproteobacteria</taxon>
        <taxon>Enterobacterales</taxon>
        <taxon>Enterobacteriaceae</taxon>
        <taxon>Salmonella</taxon>
    </lineage>
</organism>
<dbReference type="AlphaFoldDB" id="A0A751Z427"/>